<name>A0A544VYD8_9MYCO</name>
<dbReference type="AlphaFoldDB" id="A0A544VYD8"/>
<feature type="transmembrane region" description="Helical" evidence="1">
    <location>
        <begin position="193"/>
        <end position="214"/>
    </location>
</feature>
<keyword evidence="1" id="KW-0812">Transmembrane</keyword>
<evidence type="ECO:0000313" key="3">
    <source>
        <dbReference type="Proteomes" id="UP000315759"/>
    </source>
</evidence>
<keyword evidence="3" id="KW-1185">Reference proteome</keyword>
<dbReference type="EMBL" id="VIFX01000025">
    <property type="protein sequence ID" value="TQR84989.1"/>
    <property type="molecule type" value="Genomic_DNA"/>
</dbReference>
<sequence length="215" mass="22873">MIQDLLLRWVVTVLFALSAAESVYAMATGRRVWTHIVSHSLHFVMAVAMVVMAWPSGAALPTFGPMVFFLLATVWFVGVTLVQSGHRGINAYHAAMMLAMAWMYAVMGGGLLPTPAEGTASGGEPAAHHGSSAASMPGMDMPGAPPAAQSVGEPPFITGLNWLCAIGFTVAVGWWLYRYFVARKAEPTQPSHRFLGTAAQVMMAAGMAIMFAVML</sequence>
<evidence type="ECO:0000256" key="1">
    <source>
        <dbReference type="SAM" id="Phobius"/>
    </source>
</evidence>
<feature type="transmembrane region" description="Helical" evidence="1">
    <location>
        <begin position="160"/>
        <end position="181"/>
    </location>
</feature>
<gene>
    <name evidence="2" type="ORF">D8S82_19045</name>
</gene>
<accession>A0A544VYD8</accession>
<reference evidence="2 3" key="1">
    <citation type="submission" date="2018-10" db="EMBL/GenBank/DDBJ databases">
        <title>Draft genome of Mycobacterium hodleri strain B.</title>
        <authorList>
            <person name="Amande T.J."/>
            <person name="Mcgenity T.J."/>
        </authorList>
    </citation>
    <scope>NUCLEOTIDE SEQUENCE [LARGE SCALE GENOMIC DNA]</scope>
    <source>
        <strain evidence="2 3">B</strain>
    </source>
</reference>
<keyword evidence="1" id="KW-1133">Transmembrane helix</keyword>
<feature type="transmembrane region" description="Helical" evidence="1">
    <location>
        <begin position="63"/>
        <end position="82"/>
    </location>
</feature>
<dbReference type="InterPro" id="IPR033458">
    <property type="entry name" value="DUF5134"/>
</dbReference>
<feature type="transmembrane region" description="Helical" evidence="1">
    <location>
        <begin position="94"/>
        <end position="112"/>
    </location>
</feature>
<organism evidence="2 3">
    <name type="scientific">Mycolicibacterium hodleri</name>
    <dbReference type="NCBI Taxonomy" id="49897"/>
    <lineage>
        <taxon>Bacteria</taxon>
        <taxon>Bacillati</taxon>
        <taxon>Actinomycetota</taxon>
        <taxon>Actinomycetes</taxon>
        <taxon>Mycobacteriales</taxon>
        <taxon>Mycobacteriaceae</taxon>
        <taxon>Mycolicibacterium</taxon>
    </lineage>
</organism>
<dbReference type="Pfam" id="PF17197">
    <property type="entry name" value="DUF5134"/>
    <property type="match status" value="1"/>
</dbReference>
<dbReference type="RefSeq" id="WP_142553685.1">
    <property type="nucleotide sequence ID" value="NZ_VIFX01000025.1"/>
</dbReference>
<proteinExistence type="predicted"/>
<evidence type="ECO:0000313" key="2">
    <source>
        <dbReference type="EMBL" id="TQR84989.1"/>
    </source>
</evidence>
<feature type="transmembrane region" description="Helical" evidence="1">
    <location>
        <begin position="39"/>
        <end position="57"/>
    </location>
</feature>
<protein>
    <submittedName>
        <fullName evidence="2">DUF5134 domain-containing protein</fullName>
    </submittedName>
</protein>
<dbReference type="Proteomes" id="UP000315759">
    <property type="component" value="Unassembled WGS sequence"/>
</dbReference>
<keyword evidence="1" id="KW-0472">Membrane</keyword>
<feature type="transmembrane region" description="Helical" evidence="1">
    <location>
        <begin position="6"/>
        <end position="27"/>
    </location>
</feature>
<comment type="caution">
    <text evidence="2">The sequence shown here is derived from an EMBL/GenBank/DDBJ whole genome shotgun (WGS) entry which is preliminary data.</text>
</comment>